<name>A0A8D1YEW8_PIG</name>
<dbReference type="FunFam" id="2.30.30.140:FF:000058">
    <property type="entry name" value="Lamin B receptor"/>
    <property type="match status" value="1"/>
</dbReference>
<dbReference type="InterPro" id="IPR001171">
    <property type="entry name" value="ERG24_DHCR-like"/>
</dbReference>
<evidence type="ECO:0000256" key="31">
    <source>
        <dbReference type="ARBA" id="ARBA00048712"/>
    </source>
</evidence>
<dbReference type="PROSITE" id="PS01018">
    <property type="entry name" value="STEROL_REDUCT_2"/>
    <property type="match status" value="1"/>
</dbReference>
<proteinExistence type="inferred from homology"/>
<dbReference type="InterPro" id="IPR002999">
    <property type="entry name" value="Tudor"/>
</dbReference>
<dbReference type="PANTHER" id="PTHR21257">
    <property type="entry name" value="DELTA(14)-STEROL REDUCTASE"/>
    <property type="match status" value="1"/>
</dbReference>
<feature type="transmembrane region" description="Helical" evidence="35">
    <location>
        <begin position="425"/>
        <end position="443"/>
    </location>
</feature>
<evidence type="ECO:0000256" key="11">
    <source>
        <dbReference type="ARBA" id="ARBA00022692"/>
    </source>
</evidence>
<comment type="subunit">
    <text evidence="34">Interacts with CBX5. Interacts with DNA. Interaction with DNA is sequence independent with higher affinity for supercoiled and relaxed circular DNA than linear DNA. Interacts with lamin B. Interacts with CLNK. Interacts with TMEM147; promoting LBR localization to the nucleus inner membrane.</text>
</comment>
<keyword evidence="17 35" id="KW-0756">Sterol biosynthesis</keyword>
<dbReference type="FunFam" id="1.20.120.1630:FF:000001">
    <property type="entry name" value="delta(14)-sterol reductase isoform X1"/>
    <property type="match status" value="1"/>
</dbReference>
<dbReference type="GO" id="GO:0050613">
    <property type="term" value="F:Delta14-sterol reductase activity"/>
    <property type="evidence" value="ECO:0007669"/>
    <property type="project" value="UniProtKB-EC"/>
</dbReference>
<evidence type="ECO:0000256" key="34">
    <source>
        <dbReference type="ARBA" id="ARBA00065081"/>
    </source>
</evidence>
<evidence type="ECO:0000256" key="33">
    <source>
        <dbReference type="ARBA" id="ARBA00058138"/>
    </source>
</evidence>
<dbReference type="InterPro" id="IPR018083">
    <property type="entry name" value="Sterol_reductase_CS"/>
</dbReference>
<feature type="transmembrane region" description="Helical" evidence="35">
    <location>
        <begin position="267"/>
        <end position="286"/>
    </location>
</feature>
<keyword evidence="15 35" id="KW-1133">Transmembrane helix</keyword>
<keyword evidence="22" id="KW-0675">Receptor</keyword>
<evidence type="ECO:0000256" key="9">
    <source>
        <dbReference type="ARBA" id="ARBA00022548"/>
    </source>
</evidence>
<dbReference type="PROSITE" id="PS01017">
    <property type="entry name" value="STEROL_REDUCT_1"/>
    <property type="match status" value="1"/>
</dbReference>
<evidence type="ECO:0000256" key="12">
    <source>
        <dbReference type="ARBA" id="ARBA00022778"/>
    </source>
</evidence>
<comment type="catalytic activity">
    <reaction evidence="31">
        <text>5alpha-cholest-8,14-dien-3beta-ol + NADPH + H(+) = 5alpha-cholest-8-en-3beta-ol + NADP(+)</text>
        <dbReference type="Rhea" id="RHEA:46456"/>
        <dbReference type="ChEBI" id="CHEBI:15378"/>
        <dbReference type="ChEBI" id="CHEBI:16608"/>
        <dbReference type="ChEBI" id="CHEBI:57783"/>
        <dbReference type="ChEBI" id="CHEBI:58349"/>
        <dbReference type="ChEBI" id="CHEBI:86131"/>
    </reaction>
</comment>
<evidence type="ECO:0000256" key="13">
    <source>
        <dbReference type="ARBA" id="ARBA00022824"/>
    </source>
</evidence>
<comment type="similarity">
    <text evidence="4 35">Belongs to the ERG4/ERG24 family.</text>
</comment>
<evidence type="ECO:0000256" key="29">
    <source>
        <dbReference type="ARBA" id="ARBA00032210"/>
    </source>
</evidence>
<comment type="subcellular location">
    <subcellularLocation>
        <location evidence="2">Cytoplasm</location>
    </subcellularLocation>
    <subcellularLocation>
        <location evidence="35">Endoplasmic reticulum membrane</location>
        <topology evidence="35">Multi-pass membrane protein</topology>
    </subcellularLocation>
    <subcellularLocation>
        <location evidence="1">Nucleus inner membrane</location>
        <topology evidence="1">Multi-pass membrane protein</topology>
    </subcellularLocation>
</comment>
<evidence type="ECO:0000256" key="4">
    <source>
        <dbReference type="ARBA" id="ARBA00005402"/>
    </source>
</evidence>
<dbReference type="Ensembl" id="ENSSSCT00065045707.1">
    <property type="protein sequence ID" value="ENSSSCP00065019595.1"/>
    <property type="gene ID" value="ENSSSCG00065033634.1"/>
</dbReference>
<feature type="domain" description="Tudor" evidence="37">
    <location>
        <begin position="4"/>
        <end position="62"/>
    </location>
</feature>
<evidence type="ECO:0000256" key="1">
    <source>
        <dbReference type="ARBA" id="ARBA00004473"/>
    </source>
</evidence>
<evidence type="ECO:0000256" key="19">
    <source>
        <dbReference type="ARBA" id="ARBA00023125"/>
    </source>
</evidence>
<evidence type="ECO:0000256" key="36">
    <source>
        <dbReference type="SAM" id="MobiDB-lite"/>
    </source>
</evidence>
<sequence>MPTRRFADGEVVRGRWPGSSLYYEVAILSHDSKSQLYTVKYKDGTELELKESDIKPLTSFRQRKSGSASSSPSRRRGSRSRSRSRSPGRPPRSSRRSASASHQADRKEVRKEILEVKLTPLVLKPFGNSINRYNGEPEHREKNDLPHKTTQVHTGSFSLQEKFHLPQESSYLSTQYSLRPRREEIKLKEIDAQEEKIVTEGPTSLRTFEVTTKQLKEVEFGGVPGVLTIMLGLPAFLFLLLLMCKQKEPSLLNFPPPLPALSDLWDARVFGLYLVWFFLQALFYLLPIGKVVEGTPLADGRRLKYRLNGFYAFILTSGLVGASLLWDVELYYVYNHFLQFALAATVWAVVLSVYLCARALKAPRNDLSPASSGNAIYDFFIGRELNPRIGTFDLKYFCELRPGLIGWVVINLVMLLAEMKVQNRAFPSLAMILVNSFQLLYVVDALWNEEALLTTMDIIHDGFGFMLAFGDLVWVPFIYSFQAFYLVAHPNELSWPAASLIVALKLCGFIIFRCANSQKNAFRKNPNDPKLAHLKTIHTSTGKNLLVSGWWGFVRHPNYLGDLIMALAWSLPCGFSHILPYFYVIYFTALLVHREARDEHHCKRKYGLAWEKYCQRVPYRIFPHIY</sequence>
<organism evidence="38 39">
    <name type="scientific">Sus scrofa</name>
    <name type="common">Pig</name>
    <dbReference type="NCBI Taxonomy" id="9823"/>
    <lineage>
        <taxon>Eukaryota</taxon>
        <taxon>Metazoa</taxon>
        <taxon>Chordata</taxon>
        <taxon>Craniata</taxon>
        <taxon>Vertebrata</taxon>
        <taxon>Euteleostomi</taxon>
        <taxon>Mammalia</taxon>
        <taxon>Eutheria</taxon>
        <taxon>Laurasiatheria</taxon>
        <taxon>Artiodactyla</taxon>
        <taxon>Suina</taxon>
        <taxon>Suidae</taxon>
        <taxon>Sus</taxon>
    </lineage>
</organism>
<dbReference type="GO" id="GO:0005637">
    <property type="term" value="C:nuclear inner membrane"/>
    <property type="evidence" value="ECO:0007669"/>
    <property type="project" value="UniProtKB-SubCell"/>
</dbReference>
<dbReference type="Pfam" id="PF01222">
    <property type="entry name" value="ERG4_ERG24"/>
    <property type="match status" value="1"/>
</dbReference>
<evidence type="ECO:0000256" key="2">
    <source>
        <dbReference type="ARBA" id="ARBA00004496"/>
    </source>
</evidence>
<dbReference type="Gene3D" id="1.20.120.1630">
    <property type="match status" value="1"/>
</dbReference>
<evidence type="ECO:0000256" key="10">
    <source>
        <dbReference type="ARBA" id="ARBA00022553"/>
    </source>
</evidence>
<evidence type="ECO:0000256" key="3">
    <source>
        <dbReference type="ARBA" id="ARBA00004770"/>
    </source>
</evidence>
<evidence type="ECO:0000256" key="18">
    <source>
        <dbReference type="ARBA" id="ARBA00023098"/>
    </source>
</evidence>
<comment type="catalytic activity">
    <reaction evidence="30">
        <text>4,4-dimethyl-8,14-cholestadien-3beta-ol + NADPH + H(+) = 4,4-dimethyl-5alpha-cholest-8-en-3beta-ol + NADP(+)</text>
        <dbReference type="Rhea" id="RHEA:46812"/>
        <dbReference type="ChEBI" id="CHEBI:15378"/>
        <dbReference type="ChEBI" id="CHEBI:57783"/>
        <dbReference type="ChEBI" id="CHEBI:58349"/>
        <dbReference type="ChEBI" id="CHEBI:78904"/>
        <dbReference type="ChEBI" id="CHEBI:87044"/>
    </reaction>
</comment>
<feature type="transmembrane region" description="Helical" evidence="35">
    <location>
        <begin position="223"/>
        <end position="243"/>
    </location>
</feature>
<evidence type="ECO:0000256" key="6">
    <source>
        <dbReference type="ARBA" id="ARBA00017801"/>
    </source>
</evidence>
<dbReference type="GO" id="GO:0006695">
    <property type="term" value="P:cholesterol biosynthetic process"/>
    <property type="evidence" value="ECO:0007669"/>
    <property type="project" value="UniProtKB-UniRule"/>
</dbReference>
<dbReference type="GO" id="GO:0003677">
    <property type="term" value="F:DNA binding"/>
    <property type="evidence" value="ECO:0007669"/>
    <property type="project" value="UniProtKB-KW"/>
</dbReference>
<dbReference type="AlphaFoldDB" id="A0A8D1YEW8"/>
<evidence type="ECO:0000256" key="20">
    <source>
        <dbReference type="ARBA" id="ARBA00023136"/>
    </source>
</evidence>
<evidence type="ECO:0000256" key="8">
    <source>
        <dbReference type="ARBA" id="ARBA00022516"/>
    </source>
</evidence>
<keyword evidence="23 35" id="KW-0753">Steroid metabolism</keyword>
<dbReference type="SUPFAM" id="SSF63748">
    <property type="entry name" value="Tudor/PWWP/MBT"/>
    <property type="match status" value="1"/>
</dbReference>
<evidence type="ECO:0000256" key="30">
    <source>
        <dbReference type="ARBA" id="ARBA00048100"/>
    </source>
</evidence>
<feature type="region of interest" description="Disordered" evidence="36">
    <location>
        <begin position="55"/>
        <end position="111"/>
    </location>
</feature>
<feature type="transmembrane region" description="Helical" evidence="35">
    <location>
        <begin position="493"/>
        <end position="515"/>
    </location>
</feature>
<dbReference type="GO" id="GO:0005789">
    <property type="term" value="C:endoplasmic reticulum membrane"/>
    <property type="evidence" value="ECO:0007669"/>
    <property type="project" value="UniProtKB-SubCell"/>
</dbReference>
<evidence type="ECO:0000256" key="27">
    <source>
        <dbReference type="ARBA" id="ARBA00030798"/>
    </source>
</evidence>
<evidence type="ECO:0000256" key="17">
    <source>
        <dbReference type="ARBA" id="ARBA00023011"/>
    </source>
</evidence>
<evidence type="ECO:0000256" key="24">
    <source>
        <dbReference type="ARBA" id="ARBA00023242"/>
    </source>
</evidence>
<keyword evidence="12 35" id="KW-0152">Cholesterol biosynthesis</keyword>
<dbReference type="EC" id="1.3.1.70" evidence="5"/>
<keyword evidence="21 35" id="KW-1207">Sterol metabolism</keyword>
<keyword evidence="14 35" id="KW-0752">Steroid biosynthesis</keyword>
<evidence type="ECO:0000256" key="28">
    <source>
        <dbReference type="ARBA" id="ARBA00031227"/>
    </source>
</evidence>
<comment type="pathway">
    <text evidence="3 35">Steroid biosynthesis; cholesterol biosynthesis.</text>
</comment>
<evidence type="ECO:0000256" key="25">
    <source>
        <dbReference type="ARBA" id="ARBA00029624"/>
    </source>
</evidence>
<dbReference type="InterPro" id="IPR019023">
    <property type="entry name" value="Lamin-B_rcpt_of_tudor"/>
</dbReference>
<dbReference type="SMART" id="SM00333">
    <property type="entry name" value="TUDOR"/>
    <property type="match status" value="1"/>
</dbReference>
<keyword evidence="11 35" id="KW-0812">Transmembrane</keyword>
<keyword evidence="13 35" id="KW-0256">Endoplasmic reticulum</keyword>
<feature type="transmembrane region" description="Helical" evidence="35">
    <location>
        <begin position="463"/>
        <end position="487"/>
    </location>
</feature>
<evidence type="ECO:0000256" key="22">
    <source>
        <dbReference type="ARBA" id="ARBA00023170"/>
    </source>
</evidence>
<dbReference type="CDD" id="cd20381">
    <property type="entry name" value="Tudor_LBR"/>
    <property type="match status" value="1"/>
</dbReference>
<dbReference type="PANTHER" id="PTHR21257:SF55">
    <property type="entry name" value="DELTA(14)-STEROL REDUCTASE LBR"/>
    <property type="match status" value="1"/>
</dbReference>
<feature type="compositionally biased region" description="Basic residues" evidence="36">
    <location>
        <begin position="73"/>
        <end position="86"/>
    </location>
</feature>
<keyword evidence="8 35" id="KW-0444">Lipid biosynthesis</keyword>
<comment type="catalytic activity">
    <reaction evidence="32">
        <text>4,4-dimethyl-5alpha-cholesta-8,24-dien-3beta-ol + NADP(+) = 4,4-dimethyl-5alpha-cholesta-8,14,24-trien-3beta-ol + NADPH + H(+)</text>
        <dbReference type="Rhea" id="RHEA:18561"/>
        <dbReference type="ChEBI" id="CHEBI:15378"/>
        <dbReference type="ChEBI" id="CHEBI:17813"/>
        <dbReference type="ChEBI" id="CHEBI:18364"/>
        <dbReference type="ChEBI" id="CHEBI:57783"/>
        <dbReference type="ChEBI" id="CHEBI:58349"/>
        <dbReference type="EC" id="1.3.1.70"/>
    </reaction>
</comment>
<evidence type="ECO:0000256" key="16">
    <source>
        <dbReference type="ARBA" id="ARBA00023002"/>
    </source>
</evidence>
<comment type="function">
    <text evidence="33">Catalyzes the reduction of the C14-unsaturated bond of lanosterol, as part of the metabolic pathway leading to cholesterol biosynthesis. Plays a critical role in myeloid cell cholesterol biosynthesis which is essential to both myeloid cell growth and functional maturation. Mediates the activation of NADPH oxidases, perhaps by maintaining critical levels of cholesterol required for membrane lipid raft formation during neutrophil differentiation. Anchors the lamina and the heterochromatin to the inner nuclear membrane.</text>
</comment>
<keyword evidence="7" id="KW-0963">Cytoplasm</keyword>
<keyword evidence="19" id="KW-0238">DNA-binding</keyword>
<evidence type="ECO:0000256" key="15">
    <source>
        <dbReference type="ARBA" id="ARBA00022989"/>
    </source>
</evidence>
<evidence type="ECO:0000256" key="7">
    <source>
        <dbReference type="ARBA" id="ARBA00022490"/>
    </source>
</evidence>
<reference evidence="38" key="1">
    <citation type="submission" date="2025-08" db="UniProtKB">
        <authorList>
            <consortium name="Ensembl"/>
        </authorList>
    </citation>
    <scope>IDENTIFICATION</scope>
</reference>
<keyword evidence="9 35" id="KW-0153">Cholesterol metabolism</keyword>
<feature type="transmembrane region" description="Helical" evidence="35">
    <location>
        <begin position="338"/>
        <end position="357"/>
    </location>
</feature>
<keyword evidence="24" id="KW-0539">Nucleus</keyword>
<feature type="transmembrane region" description="Helical" evidence="35">
    <location>
        <begin position="307"/>
        <end position="326"/>
    </location>
</feature>
<evidence type="ECO:0000256" key="5">
    <source>
        <dbReference type="ARBA" id="ARBA00012413"/>
    </source>
</evidence>
<evidence type="ECO:0000256" key="26">
    <source>
        <dbReference type="ARBA" id="ARBA00030165"/>
    </source>
</evidence>
<keyword evidence="20 35" id="KW-0472">Membrane</keyword>
<accession>A0A8D1YEW8</accession>
<protein>
    <recommendedName>
        <fullName evidence="6">Delta(14)-sterol reductase LBR</fullName>
        <ecNumber evidence="5">1.3.1.70</ecNumber>
    </recommendedName>
    <alternativeName>
        <fullName evidence="29">3-beta-hydroxysterol Delta (14)-reductase</fullName>
    </alternativeName>
    <alternativeName>
        <fullName evidence="26">C-14 sterol reductase</fullName>
    </alternativeName>
    <alternativeName>
        <fullName evidence="25">Integral nuclear envelope inner membrane protein</fullName>
    </alternativeName>
    <alternativeName>
        <fullName evidence="27">Lamin-B receptor</fullName>
    </alternativeName>
    <alternativeName>
        <fullName evidence="28">Sterol C14-reductase</fullName>
    </alternativeName>
</protein>
<keyword evidence="16 35" id="KW-0560">Oxidoreductase</keyword>
<evidence type="ECO:0000256" key="23">
    <source>
        <dbReference type="ARBA" id="ARBA00023221"/>
    </source>
</evidence>
<dbReference type="Gene3D" id="2.30.30.140">
    <property type="match status" value="1"/>
</dbReference>
<dbReference type="UniPathway" id="UPA00063"/>
<dbReference type="Proteomes" id="UP000694725">
    <property type="component" value="Unplaced"/>
</dbReference>
<evidence type="ECO:0000313" key="39">
    <source>
        <dbReference type="Proteomes" id="UP000694725"/>
    </source>
</evidence>
<dbReference type="Pfam" id="PF09465">
    <property type="entry name" value="LBR_tudor"/>
    <property type="match status" value="1"/>
</dbReference>
<evidence type="ECO:0000256" key="21">
    <source>
        <dbReference type="ARBA" id="ARBA00023166"/>
    </source>
</evidence>
<evidence type="ECO:0000256" key="35">
    <source>
        <dbReference type="RuleBase" id="RU369120"/>
    </source>
</evidence>
<keyword evidence="10" id="KW-0597">Phosphoprotein</keyword>
<evidence type="ECO:0000256" key="14">
    <source>
        <dbReference type="ARBA" id="ARBA00022955"/>
    </source>
</evidence>
<evidence type="ECO:0000256" key="32">
    <source>
        <dbReference type="ARBA" id="ARBA00049367"/>
    </source>
</evidence>
<keyword evidence="18 35" id="KW-0443">Lipid metabolism</keyword>
<evidence type="ECO:0000313" key="38">
    <source>
        <dbReference type="Ensembl" id="ENSSSCP00065019595.1"/>
    </source>
</evidence>
<evidence type="ECO:0000259" key="37">
    <source>
        <dbReference type="SMART" id="SM00333"/>
    </source>
</evidence>